<dbReference type="EMBL" id="JASCZI010153103">
    <property type="protein sequence ID" value="MED6177069.1"/>
    <property type="molecule type" value="Genomic_DNA"/>
</dbReference>
<dbReference type="Proteomes" id="UP001341840">
    <property type="component" value="Unassembled WGS sequence"/>
</dbReference>
<proteinExistence type="predicted"/>
<evidence type="ECO:0000313" key="1">
    <source>
        <dbReference type="EMBL" id="MED6177069.1"/>
    </source>
</evidence>
<name>A0ABU6VV86_9FABA</name>
<protein>
    <submittedName>
        <fullName evidence="1">Uncharacterized protein</fullName>
    </submittedName>
</protein>
<reference evidence="1 2" key="1">
    <citation type="journal article" date="2023" name="Plants (Basel)">
        <title>Bridging the Gap: Combining Genomics and Transcriptomics Approaches to Understand Stylosanthes scabra, an Orphan Legume from the Brazilian Caatinga.</title>
        <authorList>
            <person name="Ferreira-Neto J.R.C."/>
            <person name="da Silva M.D."/>
            <person name="Binneck E."/>
            <person name="de Melo N.F."/>
            <person name="da Silva R.H."/>
            <person name="de Melo A.L.T.M."/>
            <person name="Pandolfi V."/>
            <person name="Bustamante F.O."/>
            <person name="Brasileiro-Vidal A.C."/>
            <person name="Benko-Iseppon A.M."/>
        </authorList>
    </citation>
    <scope>NUCLEOTIDE SEQUENCE [LARGE SCALE GENOMIC DNA]</scope>
    <source>
        <tissue evidence="1">Leaves</tissue>
    </source>
</reference>
<evidence type="ECO:0000313" key="2">
    <source>
        <dbReference type="Proteomes" id="UP001341840"/>
    </source>
</evidence>
<feature type="non-terminal residue" evidence="1">
    <location>
        <position position="67"/>
    </location>
</feature>
<keyword evidence="2" id="KW-1185">Reference proteome</keyword>
<accession>A0ABU6VV86</accession>
<comment type="caution">
    <text evidence="1">The sequence shown here is derived from an EMBL/GenBank/DDBJ whole genome shotgun (WGS) entry which is preliminary data.</text>
</comment>
<organism evidence="1 2">
    <name type="scientific">Stylosanthes scabra</name>
    <dbReference type="NCBI Taxonomy" id="79078"/>
    <lineage>
        <taxon>Eukaryota</taxon>
        <taxon>Viridiplantae</taxon>
        <taxon>Streptophyta</taxon>
        <taxon>Embryophyta</taxon>
        <taxon>Tracheophyta</taxon>
        <taxon>Spermatophyta</taxon>
        <taxon>Magnoliopsida</taxon>
        <taxon>eudicotyledons</taxon>
        <taxon>Gunneridae</taxon>
        <taxon>Pentapetalae</taxon>
        <taxon>rosids</taxon>
        <taxon>fabids</taxon>
        <taxon>Fabales</taxon>
        <taxon>Fabaceae</taxon>
        <taxon>Papilionoideae</taxon>
        <taxon>50 kb inversion clade</taxon>
        <taxon>dalbergioids sensu lato</taxon>
        <taxon>Dalbergieae</taxon>
        <taxon>Pterocarpus clade</taxon>
        <taxon>Stylosanthes</taxon>
    </lineage>
</organism>
<sequence length="67" mass="7476">MGSSIESINNISVSEKSLSLDCIYDLEPLSFERTSVVDMPDTKGFESQEPLEEINFGTKEDAKPTYI</sequence>
<gene>
    <name evidence="1" type="ORF">PIB30_094254</name>
</gene>